<dbReference type="SUPFAM" id="SSF51604">
    <property type="entry name" value="Enolase C-terminal domain-like"/>
    <property type="match status" value="1"/>
</dbReference>
<evidence type="ECO:0000313" key="9">
    <source>
        <dbReference type="Proteomes" id="UP000230914"/>
    </source>
</evidence>
<dbReference type="SMART" id="SM00922">
    <property type="entry name" value="MR_MLE"/>
    <property type="match status" value="1"/>
</dbReference>
<organism evidence="8 9">
    <name type="scientific">Ilumatobacter coccineus</name>
    <dbReference type="NCBI Taxonomy" id="467094"/>
    <lineage>
        <taxon>Bacteria</taxon>
        <taxon>Bacillati</taxon>
        <taxon>Actinomycetota</taxon>
        <taxon>Acidimicrobiia</taxon>
        <taxon>Acidimicrobiales</taxon>
        <taxon>Ilumatobacteraceae</taxon>
        <taxon>Ilumatobacter</taxon>
    </lineage>
</organism>
<dbReference type="Pfam" id="PF13378">
    <property type="entry name" value="MR_MLE_C"/>
    <property type="match status" value="1"/>
</dbReference>
<accession>A0A2G6KGH8</accession>
<dbReference type="SUPFAM" id="SSF54826">
    <property type="entry name" value="Enolase N-terminal domain-like"/>
    <property type="match status" value="1"/>
</dbReference>
<reference evidence="8 9" key="1">
    <citation type="submission" date="2017-10" db="EMBL/GenBank/DDBJ databases">
        <title>Novel microbial diversity and functional potential in the marine mammal oral microbiome.</title>
        <authorList>
            <person name="Dudek N.K."/>
            <person name="Sun C.L."/>
            <person name="Burstein D."/>
            <person name="Kantor R.S."/>
            <person name="Aliaga Goltsman D.S."/>
            <person name="Bik E.M."/>
            <person name="Thomas B.C."/>
            <person name="Banfield J.F."/>
            <person name="Relman D.A."/>
        </authorList>
    </citation>
    <scope>NUCLEOTIDE SEQUENCE [LARGE SCALE GENOMIC DNA]</scope>
    <source>
        <strain evidence="8">DOLJORAL78_61_10</strain>
    </source>
</reference>
<evidence type="ECO:0000313" key="8">
    <source>
        <dbReference type="EMBL" id="PIE34112.1"/>
    </source>
</evidence>
<dbReference type="EC" id="4.2.1.113" evidence="5 6"/>
<dbReference type="InterPro" id="IPR010197">
    <property type="entry name" value="OSBS/NAAAR"/>
</dbReference>
<dbReference type="InterPro" id="IPR029065">
    <property type="entry name" value="Enolase_C-like"/>
</dbReference>
<dbReference type="SFLD" id="SFLDS00001">
    <property type="entry name" value="Enolase"/>
    <property type="match status" value="1"/>
</dbReference>
<dbReference type="InterPro" id="IPR036849">
    <property type="entry name" value="Enolase-like_C_sf"/>
</dbReference>
<dbReference type="InterPro" id="IPR013342">
    <property type="entry name" value="Mandelate_racemase_C"/>
</dbReference>
<dbReference type="UniPathway" id="UPA01057">
    <property type="reaction ID" value="UER00165"/>
</dbReference>
<keyword evidence="4" id="KW-0456">Lyase</keyword>
<evidence type="ECO:0000256" key="5">
    <source>
        <dbReference type="ARBA" id="ARBA00029491"/>
    </source>
</evidence>
<evidence type="ECO:0000256" key="3">
    <source>
        <dbReference type="ARBA" id="ARBA00022842"/>
    </source>
</evidence>
<dbReference type="InterPro" id="IPR013341">
    <property type="entry name" value="Mandelate_racemase_N_dom"/>
</dbReference>
<evidence type="ECO:0000256" key="1">
    <source>
        <dbReference type="ARBA" id="ARBA00001968"/>
    </source>
</evidence>
<dbReference type="Pfam" id="PF02746">
    <property type="entry name" value="MR_MLE_N"/>
    <property type="match status" value="1"/>
</dbReference>
<protein>
    <recommendedName>
        <fullName evidence="5 6">o-succinylbenzoate synthase</fullName>
        <ecNumber evidence="5 6">4.2.1.113</ecNumber>
    </recommendedName>
</protein>
<dbReference type="GO" id="GO:0043748">
    <property type="term" value="F:O-succinylbenzoate synthase activity"/>
    <property type="evidence" value="ECO:0007669"/>
    <property type="project" value="UniProtKB-EC"/>
</dbReference>
<dbReference type="PANTHER" id="PTHR48073">
    <property type="entry name" value="O-SUCCINYLBENZOATE SYNTHASE-RELATED"/>
    <property type="match status" value="1"/>
</dbReference>
<comment type="caution">
    <text evidence="8">The sequence shown here is derived from an EMBL/GenBank/DDBJ whole genome shotgun (WGS) entry which is preliminary data.</text>
</comment>
<name>A0A2G6KGH8_9ACTN</name>
<dbReference type="GO" id="GO:0009234">
    <property type="term" value="P:menaquinone biosynthetic process"/>
    <property type="evidence" value="ECO:0007669"/>
    <property type="project" value="UniProtKB-UniRule"/>
</dbReference>
<comment type="cofactor">
    <cofactor evidence="1">
        <name>a divalent metal cation</name>
        <dbReference type="ChEBI" id="CHEBI:60240"/>
    </cofactor>
</comment>
<keyword evidence="2" id="KW-0479">Metal-binding</keyword>
<dbReference type="InterPro" id="IPR029017">
    <property type="entry name" value="Enolase-like_N"/>
</dbReference>
<sequence>MILHELELRHLRLPLVSPFSSAKDVQTHRDVLVIRVGTDQGDGWSECVAMNAPTYSAEWVDGAEMVIATHLWPRLGGELSAADITDRVSGIIGHPMAKAAVEAAVLDAELRSSQLSLHDLFGRHRDRVPAGIAIGVIGDLDELLAQARQAAHDGYRRIKIKIGPGWDLEPVRCVRQAIGPDLALQVDANGTYHRSDIAHLGRLDDLDLVMIEQPFAPDDLISHIHLGEVATTPVCLDESIISLATAATAIELGAAQVISIKPGRVGGYLEARRIHDLCMAAEVPVWCGGMLETGLGRAPNIALAALPGFTLTGDLSASERFYSHDIVIDPVTLDDGYVKVPTSPGLGFEIDHDYLDSVTISSRVIPPATSQTAN</sequence>
<evidence type="ECO:0000259" key="7">
    <source>
        <dbReference type="SMART" id="SM00922"/>
    </source>
</evidence>
<dbReference type="Gene3D" id="3.20.20.120">
    <property type="entry name" value="Enolase-like C-terminal domain"/>
    <property type="match status" value="1"/>
</dbReference>
<evidence type="ECO:0000256" key="4">
    <source>
        <dbReference type="ARBA" id="ARBA00023239"/>
    </source>
</evidence>
<gene>
    <name evidence="8" type="primary">menC</name>
    <name evidence="8" type="ORF">CSA55_01340</name>
</gene>
<dbReference type="EMBL" id="PDSL01000022">
    <property type="protein sequence ID" value="PIE34112.1"/>
    <property type="molecule type" value="Genomic_DNA"/>
</dbReference>
<evidence type="ECO:0000256" key="2">
    <source>
        <dbReference type="ARBA" id="ARBA00022723"/>
    </source>
</evidence>
<evidence type="ECO:0000256" key="6">
    <source>
        <dbReference type="NCBIfam" id="TIGR01928"/>
    </source>
</evidence>
<dbReference type="SFLD" id="SFLDG00180">
    <property type="entry name" value="muconate_cycloisomerase"/>
    <property type="match status" value="1"/>
</dbReference>
<feature type="domain" description="Mandelate racemase/muconate lactonizing enzyme C-terminal" evidence="7">
    <location>
        <begin position="140"/>
        <end position="233"/>
    </location>
</feature>
<dbReference type="SFLD" id="SFLDF00009">
    <property type="entry name" value="o-succinylbenzoate_synthase"/>
    <property type="match status" value="1"/>
</dbReference>
<proteinExistence type="predicted"/>
<dbReference type="Proteomes" id="UP000230914">
    <property type="component" value="Unassembled WGS sequence"/>
</dbReference>
<dbReference type="GO" id="GO:0016854">
    <property type="term" value="F:racemase and epimerase activity"/>
    <property type="evidence" value="ECO:0007669"/>
    <property type="project" value="UniProtKB-ARBA"/>
</dbReference>
<dbReference type="NCBIfam" id="TIGR01928">
    <property type="entry name" value="menC_lowGC_arch"/>
    <property type="match status" value="1"/>
</dbReference>
<dbReference type="Gene3D" id="3.30.390.10">
    <property type="entry name" value="Enolase-like, N-terminal domain"/>
    <property type="match status" value="1"/>
</dbReference>
<dbReference type="GO" id="GO:0046872">
    <property type="term" value="F:metal ion binding"/>
    <property type="evidence" value="ECO:0007669"/>
    <property type="project" value="UniProtKB-KW"/>
</dbReference>
<keyword evidence="3" id="KW-0460">Magnesium</keyword>
<dbReference type="UniPathway" id="UPA00079"/>
<dbReference type="PANTHER" id="PTHR48073:SF5">
    <property type="entry name" value="O-SUCCINYLBENZOATE SYNTHASE"/>
    <property type="match status" value="1"/>
</dbReference>
<dbReference type="AlphaFoldDB" id="A0A2G6KGH8"/>